<keyword evidence="3" id="KW-0862">Zinc</keyword>
<proteinExistence type="predicted"/>
<dbReference type="GeneID" id="19459851"/>
<evidence type="ECO:0000313" key="7">
    <source>
        <dbReference type="Proteomes" id="UP000016922"/>
    </source>
</evidence>
<dbReference type="KEGG" id="glz:GLAREA_00793"/>
<dbReference type="RefSeq" id="XP_008083742.1">
    <property type="nucleotide sequence ID" value="XM_008085551.1"/>
</dbReference>
<evidence type="ECO:0000256" key="1">
    <source>
        <dbReference type="ARBA" id="ARBA00022723"/>
    </source>
</evidence>
<keyword evidence="7" id="KW-1185">Reference proteome</keyword>
<name>S3DT73_GLAL2</name>
<dbReference type="AlphaFoldDB" id="S3DT73"/>
<feature type="compositionally biased region" description="Low complexity" evidence="4">
    <location>
        <begin position="121"/>
        <end position="131"/>
    </location>
</feature>
<evidence type="ECO:0000256" key="3">
    <source>
        <dbReference type="ARBA" id="ARBA00022833"/>
    </source>
</evidence>
<feature type="domain" description="HIT-type" evidence="5">
    <location>
        <begin position="254"/>
        <end position="281"/>
    </location>
</feature>
<dbReference type="GO" id="GO:0005634">
    <property type="term" value="C:nucleus"/>
    <property type="evidence" value="ECO:0007669"/>
    <property type="project" value="UniProtKB-ARBA"/>
</dbReference>
<dbReference type="OMA" id="CCMCGYW"/>
<accession>S3DT73</accession>
<feature type="compositionally biased region" description="Pro residues" evidence="4">
    <location>
        <begin position="132"/>
        <end position="143"/>
    </location>
</feature>
<dbReference type="OrthoDB" id="74807at2759"/>
<dbReference type="CDD" id="cd21437">
    <property type="entry name" value="zf-HIT_ZNHIT1_like"/>
    <property type="match status" value="1"/>
</dbReference>
<dbReference type="eggNOG" id="ENOG502SR3R">
    <property type="taxonomic scope" value="Eukaryota"/>
</dbReference>
<keyword evidence="1" id="KW-0479">Metal-binding</keyword>
<evidence type="ECO:0000313" key="6">
    <source>
        <dbReference type="EMBL" id="EPE29633.1"/>
    </source>
</evidence>
<evidence type="ECO:0000259" key="5">
    <source>
        <dbReference type="Pfam" id="PF04438"/>
    </source>
</evidence>
<dbReference type="InterPro" id="IPR039723">
    <property type="entry name" value="Vps71/ZNHIT1"/>
</dbReference>
<dbReference type="PANTHER" id="PTHR13093">
    <property type="entry name" value="ZINC FINGER HIT DOMAIN CONTAINING PROTEIN 1"/>
    <property type="match status" value="1"/>
</dbReference>
<dbReference type="HOGENOM" id="CLU_034747_0_0_1"/>
<dbReference type="GO" id="GO:0008270">
    <property type="term" value="F:zinc ion binding"/>
    <property type="evidence" value="ECO:0007669"/>
    <property type="project" value="UniProtKB-KW"/>
</dbReference>
<dbReference type="EMBL" id="KE145367">
    <property type="protein sequence ID" value="EPE29633.1"/>
    <property type="molecule type" value="Genomic_DNA"/>
</dbReference>
<gene>
    <name evidence="6" type="ORF">GLAREA_00793</name>
</gene>
<protein>
    <submittedName>
        <fullName evidence="6">HIT zinc finger</fullName>
    </submittedName>
</protein>
<dbReference type="InterPro" id="IPR007529">
    <property type="entry name" value="Znf_HIT"/>
</dbReference>
<evidence type="ECO:0000256" key="2">
    <source>
        <dbReference type="ARBA" id="ARBA00022771"/>
    </source>
</evidence>
<organism evidence="6 7">
    <name type="scientific">Glarea lozoyensis (strain ATCC 20868 / MF5171)</name>
    <dbReference type="NCBI Taxonomy" id="1116229"/>
    <lineage>
        <taxon>Eukaryota</taxon>
        <taxon>Fungi</taxon>
        <taxon>Dikarya</taxon>
        <taxon>Ascomycota</taxon>
        <taxon>Pezizomycotina</taxon>
        <taxon>Leotiomycetes</taxon>
        <taxon>Helotiales</taxon>
        <taxon>Helotiaceae</taxon>
        <taxon>Glarea</taxon>
    </lineage>
</organism>
<evidence type="ECO:0000256" key="4">
    <source>
        <dbReference type="SAM" id="MobiDB-lite"/>
    </source>
</evidence>
<dbReference type="GO" id="GO:0006338">
    <property type="term" value="P:chromatin remodeling"/>
    <property type="evidence" value="ECO:0007669"/>
    <property type="project" value="InterPro"/>
</dbReference>
<feature type="region of interest" description="Disordered" evidence="4">
    <location>
        <begin position="121"/>
        <end position="170"/>
    </location>
</feature>
<dbReference type="STRING" id="1116229.S3DT73"/>
<keyword evidence="2" id="KW-0863">Zinc-finger</keyword>
<sequence length="294" mass="31992">MNFGVIECVPTGKSIAAPGWAYVPDTGPNVTALQPGRKRARNQLTTSSHETTAKQDAKILREIEELQRENMRDAFIPIPAKSKDNARGTSKSSSAVRKILTSQKTFQNHLEDYHALKALAPSQPSSSATQAPPTPAPLTPAPRAPSTLHLTSTGKRSHKKKPNPTDPVATSVRKASTIVMPPPPPPVPSRQVILDDSEPGPKPHERDGEKLLVSYIPQLPTQEELDALMRIPPLSYVEAKGGYLEGEGTGKPVRKFCEVCGYWGRVKCMRCGVRCCALECLQVHGEECFARYGA</sequence>
<dbReference type="Proteomes" id="UP000016922">
    <property type="component" value="Unassembled WGS sequence"/>
</dbReference>
<reference evidence="6 7" key="1">
    <citation type="journal article" date="2013" name="BMC Genomics">
        <title>Genomics-driven discovery of the pneumocandin biosynthetic gene cluster in the fungus Glarea lozoyensis.</title>
        <authorList>
            <person name="Chen L."/>
            <person name="Yue Q."/>
            <person name="Zhang X."/>
            <person name="Xiang M."/>
            <person name="Wang C."/>
            <person name="Li S."/>
            <person name="Che Y."/>
            <person name="Ortiz-Lopez F.J."/>
            <person name="Bills G.F."/>
            <person name="Liu X."/>
            <person name="An Z."/>
        </authorList>
    </citation>
    <scope>NUCLEOTIDE SEQUENCE [LARGE SCALE GENOMIC DNA]</scope>
    <source>
        <strain evidence="7">ATCC 20868 / MF5171</strain>
    </source>
</reference>
<dbReference type="Pfam" id="PF04438">
    <property type="entry name" value="zf-HIT"/>
    <property type="match status" value="1"/>
</dbReference>